<proteinExistence type="predicted"/>
<evidence type="ECO:0000313" key="2">
    <source>
        <dbReference type="Proteomes" id="UP000054928"/>
    </source>
</evidence>
<reference evidence="2" key="1">
    <citation type="submission" date="2014-09" db="EMBL/GenBank/DDBJ databases">
        <authorList>
            <person name="Sharma Rahul"/>
            <person name="Thines Marco"/>
        </authorList>
    </citation>
    <scope>NUCLEOTIDE SEQUENCE [LARGE SCALE GENOMIC DNA]</scope>
</reference>
<evidence type="ECO:0000313" key="1">
    <source>
        <dbReference type="EMBL" id="CEG48028.1"/>
    </source>
</evidence>
<dbReference type="GeneID" id="36400562"/>
<name>A0A0P1B1Q7_PLAHL</name>
<organism evidence="1 2">
    <name type="scientific">Plasmopara halstedii</name>
    <name type="common">Downy mildew of sunflower</name>
    <dbReference type="NCBI Taxonomy" id="4781"/>
    <lineage>
        <taxon>Eukaryota</taxon>
        <taxon>Sar</taxon>
        <taxon>Stramenopiles</taxon>
        <taxon>Oomycota</taxon>
        <taxon>Peronosporomycetes</taxon>
        <taxon>Peronosporales</taxon>
        <taxon>Peronosporaceae</taxon>
        <taxon>Plasmopara</taxon>
    </lineage>
</organism>
<dbReference type="EMBL" id="CCYD01002887">
    <property type="protein sequence ID" value="CEG48028.1"/>
    <property type="molecule type" value="Genomic_DNA"/>
</dbReference>
<sequence length="105" mass="11890">MYSNFLAQMGPELANANKATLKGFTARLEKALDLKKMNDRIIKSPSAKANPKKKIDRINDVPSASANKLNLYYQLNLYTALMLRRKWGTQGIDAAKWKVHVIELI</sequence>
<protein>
    <submittedName>
        <fullName evidence="1">Uncharacterized protein</fullName>
    </submittedName>
</protein>
<dbReference type="RefSeq" id="XP_024584397.1">
    <property type="nucleotide sequence ID" value="XM_024719061.1"/>
</dbReference>
<accession>A0A0P1B1Q7</accession>
<keyword evidence="2" id="KW-1185">Reference proteome</keyword>
<dbReference type="Proteomes" id="UP000054928">
    <property type="component" value="Unassembled WGS sequence"/>
</dbReference>
<dbReference type="AlphaFoldDB" id="A0A0P1B1Q7"/>